<organism evidence="2 3">
    <name type="scientific">Prauserella endophytica</name>
    <dbReference type="NCBI Taxonomy" id="1592324"/>
    <lineage>
        <taxon>Bacteria</taxon>
        <taxon>Bacillati</taxon>
        <taxon>Actinomycetota</taxon>
        <taxon>Actinomycetes</taxon>
        <taxon>Pseudonocardiales</taxon>
        <taxon>Pseudonocardiaceae</taxon>
        <taxon>Prauserella</taxon>
        <taxon>Prauserella coralliicola group</taxon>
    </lineage>
</organism>
<dbReference type="InterPro" id="IPR027843">
    <property type="entry name" value="DUF4440"/>
</dbReference>
<dbReference type="Pfam" id="PF14534">
    <property type="entry name" value="DUF4440"/>
    <property type="match status" value="1"/>
</dbReference>
<dbReference type="InterPro" id="IPR032710">
    <property type="entry name" value="NTF2-like_dom_sf"/>
</dbReference>
<dbReference type="SUPFAM" id="SSF54427">
    <property type="entry name" value="NTF2-like"/>
    <property type="match status" value="1"/>
</dbReference>
<evidence type="ECO:0000313" key="2">
    <source>
        <dbReference type="EMBL" id="TKG69739.1"/>
    </source>
</evidence>
<dbReference type="EMBL" id="SWMS01000010">
    <property type="protein sequence ID" value="TKG69739.1"/>
    <property type="molecule type" value="Genomic_DNA"/>
</dbReference>
<name>A0ABY2S2S3_9PSEU</name>
<reference evidence="2 3" key="1">
    <citation type="journal article" date="2015" name="Antonie Van Leeuwenhoek">
        <title>Prauserella endophytica sp. nov., an endophytic actinobacterium isolated from Tamarix taklamakanensis.</title>
        <authorList>
            <person name="Liu J.M."/>
            <person name="Habden X."/>
            <person name="Guo L."/>
            <person name="Tuo L."/>
            <person name="Jiang Z.K."/>
            <person name="Liu S.W."/>
            <person name="Liu X.F."/>
            <person name="Chen L."/>
            <person name="Li R.F."/>
            <person name="Zhang Y.Q."/>
            <person name="Sun C.H."/>
        </authorList>
    </citation>
    <scope>NUCLEOTIDE SEQUENCE [LARGE SCALE GENOMIC DNA]</scope>
    <source>
        <strain evidence="2 3">CGMCC 4.7182</strain>
    </source>
</reference>
<accession>A0ABY2S2S3</accession>
<gene>
    <name evidence="2" type="ORF">FCN18_19875</name>
</gene>
<comment type="caution">
    <text evidence="2">The sequence shown here is derived from an EMBL/GenBank/DDBJ whole genome shotgun (WGS) entry which is preliminary data.</text>
</comment>
<evidence type="ECO:0000259" key="1">
    <source>
        <dbReference type="Pfam" id="PF14534"/>
    </source>
</evidence>
<keyword evidence="3" id="KW-1185">Reference proteome</keyword>
<sequence>MRPHPPSCAPPDSCRTVQEFRDAAVSWWLADALRRNLRRGHRVDEAAILGLERQGWALAGSRHAKGFYDRLLTADAVLFLPGEWLDRTRALEYWLTMPRWAEYRLLRPKVMPLADVVAAVSYRVVAREQGRAEPYRADCVSVYAQENARWRLTFHEQTPVGCSPD</sequence>
<dbReference type="Proteomes" id="UP000309992">
    <property type="component" value="Unassembled WGS sequence"/>
</dbReference>
<protein>
    <submittedName>
        <fullName evidence="2">Nuclear transport factor 2 family protein</fullName>
    </submittedName>
</protein>
<dbReference type="Gene3D" id="3.10.450.50">
    <property type="match status" value="1"/>
</dbReference>
<evidence type="ECO:0000313" key="3">
    <source>
        <dbReference type="Proteomes" id="UP000309992"/>
    </source>
</evidence>
<proteinExistence type="predicted"/>
<feature type="domain" description="DUF4440" evidence="1">
    <location>
        <begin position="48"/>
        <end position="152"/>
    </location>
</feature>